<dbReference type="PROSITE" id="PS50005">
    <property type="entry name" value="TPR"/>
    <property type="match status" value="2"/>
</dbReference>
<accession>A0A017SV57</accession>
<evidence type="ECO:0000313" key="5">
    <source>
        <dbReference type="EMBL" id="EYF00878.1"/>
    </source>
</evidence>
<dbReference type="STRING" id="1192034.CAP_8967"/>
<evidence type="ECO:0000256" key="1">
    <source>
        <dbReference type="ARBA" id="ARBA00022737"/>
    </source>
</evidence>
<dbReference type="InterPro" id="IPR019734">
    <property type="entry name" value="TPR_rpt"/>
</dbReference>
<feature type="chain" id="PRO_5001499917" evidence="4">
    <location>
        <begin position="24"/>
        <end position="342"/>
    </location>
</feature>
<feature type="repeat" description="TPR" evidence="3">
    <location>
        <begin position="88"/>
        <end position="121"/>
    </location>
</feature>
<dbReference type="SUPFAM" id="SSF81901">
    <property type="entry name" value="HCP-like"/>
    <property type="match status" value="1"/>
</dbReference>
<sequence length="342" mass="36228">MRRWSRNRGGALVAALASGAFFLAGCGAPQSPAQEALVADPPVDAEEGAAAGAADGELQRGIAFIKSERYEDAKTHLQQALQKKPDSAEAAYYLGVASEKTGDRAGAEKAYQQALKSDPTLAEAALNLGAIYLEDPARPDEAIAVMTPALAKATEPARLHQNLAYAYGLKKDYEKAGKQYEAALGKGESADLYFAYGMMLVEAKQGEKAAAQLNKALGLAGSDVALVASIGRALGPAGAYGDCVKAFDRAIQLKPDAAELHVRRGTCRHELKDEPGARADYQAAIKADPSFAPAHYYLGMSWLGDKKTQEARAAFEQASKVGGETEIGKRAREKLKDLGKKK</sequence>
<evidence type="ECO:0000256" key="4">
    <source>
        <dbReference type="SAM" id="SignalP"/>
    </source>
</evidence>
<protein>
    <submittedName>
        <fullName evidence="5">Adenylate cyclase</fullName>
    </submittedName>
</protein>
<dbReference type="EMBL" id="ASRX01000096">
    <property type="protein sequence ID" value="EYF00878.1"/>
    <property type="molecule type" value="Genomic_DNA"/>
</dbReference>
<keyword evidence="1" id="KW-0677">Repeat</keyword>
<feature type="signal peptide" evidence="4">
    <location>
        <begin position="1"/>
        <end position="23"/>
    </location>
</feature>
<proteinExistence type="predicted"/>
<dbReference type="PANTHER" id="PTHR44227:SF3">
    <property type="entry name" value="PROTEIN O-MANNOSYL-TRANSFERASE TMTC4"/>
    <property type="match status" value="1"/>
</dbReference>
<dbReference type="Pfam" id="PF13432">
    <property type="entry name" value="TPR_16"/>
    <property type="match status" value="2"/>
</dbReference>
<dbReference type="Pfam" id="PF13181">
    <property type="entry name" value="TPR_8"/>
    <property type="match status" value="1"/>
</dbReference>
<dbReference type="OrthoDB" id="5450625at2"/>
<feature type="repeat" description="TPR" evidence="3">
    <location>
        <begin position="54"/>
        <end position="87"/>
    </location>
</feature>
<dbReference type="AlphaFoldDB" id="A0A017SV57"/>
<dbReference type="PANTHER" id="PTHR44227">
    <property type="match status" value="1"/>
</dbReference>
<evidence type="ECO:0000313" key="6">
    <source>
        <dbReference type="Proteomes" id="UP000019678"/>
    </source>
</evidence>
<dbReference type="PROSITE" id="PS51257">
    <property type="entry name" value="PROKAR_LIPOPROTEIN"/>
    <property type="match status" value="1"/>
</dbReference>
<dbReference type="InterPro" id="IPR052346">
    <property type="entry name" value="O-mannosyl-transferase_TMTC"/>
</dbReference>
<dbReference type="eggNOG" id="COG0457">
    <property type="taxonomic scope" value="Bacteria"/>
</dbReference>
<evidence type="ECO:0000256" key="3">
    <source>
        <dbReference type="PROSITE-ProRule" id="PRU00339"/>
    </source>
</evidence>
<keyword evidence="6" id="KW-1185">Reference proteome</keyword>
<gene>
    <name evidence="5" type="ORF">CAP_8967</name>
</gene>
<dbReference type="Proteomes" id="UP000019678">
    <property type="component" value="Unassembled WGS sequence"/>
</dbReference>
<dbReference type="RefSeq" id="WP_044250378.1">
    <property type="nucleotide sequence ID" value="NZ_ASRX01000096.1"/>
</dbReference>
<dbReference type="SMART" id="SM00028">
    <property type="entry name" value="TPR"/>
    <property type="match status" value="6"/>
</dbReference>
<dbReference type="Gene3D" id="1.25.40.10">
    <property type="entry name" value="Tetratricopeptide repeat domain"/>
    <property type="match status" value="3"/>
</dbReference>
<dbReference type="InterPro" id="IPR011990">
    <property type="entry name" value="TPR-like_helical_dom_sf"/>
</dbReference>
<name>A0A017SV57_9BACT</name>
<evidence type="ECO:0000256" key="2">
    <source>
        <dbReference type="ARBA" id="ARBA00022803"/>
    </source>
</evidence>
<organism evidence="5 6">
    <name type="scientific">Chondromyces apiculatus DSM 436</name>
    <dbReference type="NCBI Taxonomy" id="1192034"/>
    <lineage>
        <taxon>Bacteria</taxon>
        <taxon>Pseudomonadati</taxon>
        <taxon>Myxococcota</taxon>
        <taxon>Polyangia</taxon>
        <taxon>Polyangiales</taxon>
        <taxon>Polyangiaceae</taxon>
        <taxon>Chondromyces</taxon>
    </lineage>
</organism>
<comment type="caution">
    <text evidence="5">The sequence shown here is derived from an EMBL/GenBank/DDBJ whole genome shotgun (WGS) entry which is preliminary data.</text>
</comment>
<reference evidence="5 6" key="1">
    <citation type="submission" date="2013-05" db="EMBL/GenBank/DDBJ databases">
        <title>Genome assembly of Chondromyces apiculatus DSM 436.</title>
        <authorList>
            <person name="Sharma G."/>
            <person name="Khatri I."/>
            <person name="Kaur C."/>
            <person name="Mayilraj S."/>
            <person name="Subramanian S."/>
        </authorList>
    </citation>
    <scope>NUCLEOTIDE SEQUENCE [LARGE SCALE GENOMIC DNA]</scope>
    <source>
        <strain evidence="5 6">DSM 436</strain>
    </source>
</reference>
<keyword evidence="2 3" id="KW-0802">TPR repeat</keyword>
<keyword evidence="4" id="KW-0732">Signal</keyword>